<sequence>MKIWFEITNSPHINLFINIMKELEKDHEVMITCRDLANTIDLLKLHELKFEIVGSHYGKSLFKKIWGFPIRVLNLISFIKRKRPDVAIGQSSFQQPIAARLMGVPVIYMNDNEHAWGNIPSFLFANKILIPEYLSMQTVKKQLAFPGKVTKYPGLKEGIYLWRLVSNRNKAKKNGRKVVFFRPEPRTAQYYHGDTSDLDAFLIKLKDIFDVVISPRDLFQKQYYEQEKFYGIYVLDKPLPIKKIIEICDVFIGAGGTMSREMAVAGIPTISVYHGAMLEVDSYLLKNKMLLHKTSLDIDFFQSFIAEYKEDKNFKLLAKGKEAEMLIIKIILNKGDV</sequence>
<dbReference type="SUPFAM" id="SSF53756">
    <property type="entry name" value="UDP-Glycosyltransferase/glycogen phosphorylase"/>
    <property type="match status" value="1"/>
</dbReference>
<dbReference type="EMBL" id="JAPFPW010000021">
    <property type="protein sequence ID" value="MCW7755064.1"/>
    <property type="molecule type" value="Genomic_DNA"/>
</dbReference>
<keyword evidence="2" id="KW-1185">Reference proteome</keyword>
<comment type="caution">
    <text evidence="1">The sequence shown here is derived from an EMBL/GenBank/DDBJ whole genome shotgun (WGS) entry which is preliminary data.</text>
</comment>
<dbReference type="Proteomes" id="UP001209681">
    <property type="component" value="Unassembled WGS sequence"/>
</dbReference>
<evidence type="ECO:0000313" key="1">
    <source>
        <dbReference type="EMBL" id="MCW7755064.1"/>
    </source>
</evidence>
<dbReference type="PANTHER" id="PTHR39662:SF1">
    <property type="entry name" value="DUF354 DOMAIN-CONTAINING PROTEIN"/>
    <property type="match status" value="1"/>
</dbReference>
<dbReference type="InterPro" id="IPR007152">
    <property type="entry name" value="DUF354"/>
</dbReference>
<evidence type="ECO:0000313" key="2">
    <source>
        <dbReference type="Proteomes" id="UP001209681"/>
    </source>
</evidence>
<dbReference type="PANTHER" id="PTHR39662">
    <property type="entry name" value="DUF354 DOMAIN-CONTAINING PROTEIN-RELATED"/>
    <property type="match status" value="1"/>
</dbReference>
<protein>
    <submittedName>
        <fullName evidence="1">DUF354 domain-containing protein</fullName>
    </submittedName>
</protein>
<organism evidence="1 2">
    <name type="scientific">Desulfobotulus pelophilus</name>
    <dbReference type="NCBI Taxonomy" id="2823377"/>
    <lineage>
        <taxon>Bacteria</taxon>
        <taxon>Pseudomonadati</taxon>
        <taxon>Thermodesulfobacteriota</taxon>
        <taxon>Desulfobacteria</taxon>
        <taxon>Desulfobacterales</taxon>
        <taxon>Desulfobacteraceae</taxon>
        <taxon>Desulfobotulus</taxon>
    </lineage>
</organism>
<proteinExistence type="predicted"/>
<dbReference type="Gene3D" id="3.40.50.2000">
    <property type="entry name" value="Glycogen Phosphorylase B"/>
    <property type="match status" value="2"/>
</dbReference>
<dbReference type="PIRSF" id="PIRSF005357">
    <property type="entry name" value="UCP005357"/>
    <property type="match status" value="1"/>
</dbReference>
<reference evidence="1 2" key="1">
    <citation type="submission" date="2022-11" db="EMBL/GenBank/DDBJ databases">
        <title>Desulfobotulus tamanensis H1 sp. nov. - anaerobic, alkaliphilic, sulphate reducing bacterium isolated from terrestrial mud volcano.</title>
        <authorList>
            <person name="Frolova A."/>
            <person name="Merkel A.Y."/>
            <person name="Slobodkin A.I."/>
        </authorList>
    </citation>
    <scope>NUCLEOTIDE SEQUENCE [LARGE SCALE GENOMIC DNA]</scope>
    <source>
        <strain evidence="1 2">H1</strain>
    </source>
</reference>
<name>A0ABT3NC79_9BACT</name>
<dbReference type="Pfam" id="PF04007">
    <property type="entry name" value="DUF354"/>
    <property type="match status" value="1"/>
</dbReference>
<accession>A0ABT3NC79</accession>
<gene>
    <name evidence="1" type="ORF">OOT00_13830</name>
</gene>
<dbReference type="RefSeq" id="WP_265425979.1">
    <property type="nucleotide sequence ID" value="NZ_JAPFPW010000021.1"/>
</dbReference>